<evidence type="ECO:0000313" key="5">
    <source>
        <dbReference type="Proteomes" id="UP001341281"/>
    </source>
</evidence>
<dbReference type="InterPro" id="IPR001878">
    <property type="entry name" value="Znf_CCHC"/>
</dbReference>
<dbReference type="Pfam" id="PF13961">
    <property type="entry name" value="DUF4219"/>
    <property type="match status" value="1"/>
</dbReference>
<keyword evidence="5" id="KW-1185">Reference proteome</keyword>
<feature type="region of interest" description="Disordered" evidence="2">
    <location>
        <begin position="211"/>
        <end position="276"/>
    </location>
</feature>
<dbReference type="PANTHER" id="PTHR35317:SF35">
    <property type="entry name" value="DUF4219 DOMAIN-CONTAINING PROTEIN"/>
    <property type="match status" value="1"/>
</dbReference>
<dbReference type="EMBL" id="CP144745">
    <property type="protein sequence ID" value="WVZ49093.1"/>
    <property type="molecule type" value="Genomic_DNA"/>
</dbReference>
<dbReference type="SMART" id="SM00343">
    <property type="entry name" value="ZnF_C2HC"/>
    <property type="match status" value="1"/>
</dbReference>
<protein>
    <recommendedName>
        <fullName evidence="3">CCHC-type domain-containing protein</fullName>
    </recommendedName>
</protein>
<name>A0AAQ3PKA7_PASNO</name>
<dbReference type="PROSITE" id="PS50158">
    <property type="entry name" value="ZF_CCHC"/>
    <property type="match status" value="1"/>
</dbReference>
<evidence type="ECO:0000259" key="3">
    <source>
        <dbReference type="PROSITE" id="PS50158"/>
    </source>
</evidence>
<gene>
    <name evidence="4" type="ORF">U9M48_000474</name>
</gene>
<evidence type="ECO:0000256" key="1">
    <source>
        <dbReference type="PROSITE-ProRule" id="PRU00047"/>
    </source>
</evidence>
<feature type="compositionally biased region" description="Low complexity" evidence="2">
    <location>
        <begin position="252"/>
        <end position="261"/>
    </location>
</feature>
<feature type="domain" description="CCHC-type" evidence="3">
    <location>
        <begin position="267"/>
        <end position="283"/>
    </location>
</feature>
<feature type="compositionally biased region" description="Basic residues" evidence="2">
    <location>
        <begin position="230"/>
        <end position="240"/>
    </location>
</feature>
<dbReference type="InterPro" id="IPR025314">
    <property type="entry name" value="DUF4219"/>
</dbReference>
<reference evidence="4 5" key="1">
    <citation type="submission" date="2024-02" db="EMBL/GenBank/DDBJ databases">
        <title>High-quality chromosome-scale genome assembly of Pensacola bahiagrass (Paspalum notatum Flugge var. saurae).</title>
        <authorList>
            <person name="Vega J.M."/>
            <person name="Podio M."/>
            <person name="Orjuela J."/>
            <person name="Siena L.A."/>
            <person name="Pessino S.C."/>
            <person name="Combes M.C."/>
            <person name="Mariac C."/>
            <person name="Albertini E."/>
            <person name="Pupilli F."/>
            <person name="Ortiz J.P.A."/>
            <person name="Leblanc O."/>
        </authorList>
    </citation>
    <scope>NUCLEOTIDE SEQUENCE [LARGE SCALE GENOMIC DNA]</scope>
    <source>
        <strain evidence="4">R1</strain>
        <tissue evidence="4">Leaf</tissue>
    </source>
</reference>
<keyword evidence="1" id="KW-0863">Zinc-finger</keyword>
<dbReference type="GO" id="GO:0003676">
    <property type="term" value="F:nucleic acid binding"/>
    <property type="evidence" value="ECO:0007669"/>
    <property type="project" value="InterPro"/>
</dbReference>
<dbReference type="Pfam" id="PF14223">
    <property type="entry name" value="Retrotran_gag_2"/>
    <property type="match status" value="1"/>
</dbReference>
<proteinExistence type="predicted"/>
<dbReference type="InterPro" id="IPR036875">
    <property type="entry name" value="Znf_CCHC_sf"/>
</dbReference>
<dbReference type="GO" id="GO:0008270">
    <property type="term" value="F:zinc ion binding"/>
    <property type="evidence" value="ECO:0007669"/>
    <property type="project" value="UniProtKB-KW"/>
</dbReference>
<dbReference type="PANTHER" id="PTHR35317">
    <property type="entry name" value="OS04G0629600 PROTEIN"/>
    <property type="match status" value="1"/>
</dbReference>
<evidence type="ECO:0000256" key="2">
    <source>
        <dbReference type="SAM" id="MobiDB-lite"/>
    </source>
</evidence>
<feature type="compositionally biased region" description="Basic and acidic residues" evidence="2">
    <location>
        <begin position="283"/>
        <end position="295"/>
    </location>
</feature>
<keyword evidence="1" id="KW-0479">Metal-binding</keyword>
<feature type="region of interest" description="Disordered" evidence="2">
    <location>
        <begin position="283"/>
        <end position="302"/>
    </location>
</feature>
<keyword evidence="1" id="KW-0862">Zinc</keyword>
<dbReference type="Gene3D" id="4.10.60.10">
    <property type="entry name" value="Zinc finger, CCHC-type"/>
    <property type="match status" value="1"/>
</dbReference>
<dbReference type="AlphaFoldDB" id="A0AAQ3PKA7"/>
<dbReference type="SUPFAM" id="SSF57756">
    <property type="entry name" value="Retrovirus zinc finger-like domains"/>
    <property type="match status" value="1"/>
</dbReference>
<evidence type="ECO:0000313" key="4">
    <source>
        <dbReference type="EMBL" id="WVZ49093.1"/>
    </source>
</evidence>
<dbReference type="Proteomes" id="UP001341281">
    <property type="component" value="Chromosome 01"/>
</dbReference>
<dbReference type="Pfam" id="PF00098">
    <property type="entry name" value="zf-CCHC"/>
    <property type="match status" value="1"/>
</dbReference>
<sequence>MFRKDRNVVERIVEKVAAPGAATYPILSKSNYNDWSLVMKIKLQARCLWDAVDPDGPDVPMHEDKMAHDAICSAVPVSARAAWESIKTMRIGDDRIKKASAQKAQREYELLAFRDGESVEDFAMRLTGIVNQLAILGDPEPDKKVVEKYLRIAKPRFKQLVLSIETLLDISALSLEEVTGRLKAAEDDEPPPPPSAGGKLYLTEEQWLERHKKKEQEEGRGAGGSGGCGKRGRSKWRGRGGGKNTDGGKSTDGGSNSTGKTGRSDDKCRNCGKPGHWAYECRSKPKREEQAHVAQEEESTLL</sequence>
<organism evidence="4 5">
    <name type="scientific">Paspalum notatum var. saurae</name>
    <dbReference type="NCBI Taxonomy" id="547442"/>
    <lineage>
        <taxon>Eukaryota</taxon>
        <taxon>Viridiplantae</taxon>
        <taxon>Streptophyta</taxon>
        <taxon>Embryophyta</taxon>
        <taxon>Tracheophyta</taxon>
        <taxon>Spermatophyta</taxon>
        <taxon>Magnoliopsida</taxon>
        <taxon>Liliopsida</taxon>
        <taxon>Poales</taxon>
        <taxon>Poaceae</taxon>
        <taxon>PACMAD clade</taxon>
        <taxon>Panicoideae</taxon>
        <taxon>Andropogonodae</taxon>
        <taxon>Paspaleae</taxon>
        <taxon>Paspalinae</taxon>
        <taxon>Paspalum</taxon>
    </lineage>
</organism>
<accession>A0AAQ3PKA7</accession>